<name>A0A8H7H3T7_9AGAM</name>
<evidence type="ECO:0000313" key="2">
    <source>
        <dbReference type="EMBL" id="KAF8674238.1"/>
    </source>
</evidence>
<evidence type="ECO:0000256" key="1">
    <source>
        <dbReference type="SAM" id="MobiDB-lite"/>
    </source>
</evidence>
<reference evidence="2" key="1">
    <citation type="submission" date="2020-09" db="EMBL/GenBank/DDBJ databases">
        <title>Comparative genome analyses of four rice-infecting Rhizoctonia solani isolates reveal extensive enrichment of homogalacturonan modification genes.</title>
        <authorList>
            <person name="Lee D.-Y."/>
            <person name="Jeon J."/>
            <person name="Kim K.-T."/>
            <person name="Cheong K."/>
            <person name="Song H."/>
            <person name="Choi G."/>
            <person name="Ko J."/>
            <person name="Opiyo S.O."/>
            <person name="Zuo S."/>
            <person name="Madhav S."/>
            <person name="Lee Y.-H."/>
            <person name="Wang G.-L."/>
        </authorList>
    </citation>
    <scope>NUCLEOTIDE SEQUENCE</scope>
    <source>
        <strain evidence="2">AG1-IA YN-7</strain>
    </source>
</reference>
<dbReference type="AlphaFoldDB" id="A0A8H7H3T7"/>
<feature type="compositionally biased region" description="Polar residues" evidence="1">
    <location>
        <begin position="230"/>
        <end position="248"/>
    </location>
</feature>
<accession>A0A8H7H3T7</accession>
<evidence type="ECO:0000313" key="3">
    <source>
        <dbReference type="Proteomes" id="UP000650582"/>
    </source>
</evidence>
<feature type="compositionally biased region" description="Pro residues" evidence="1">
    <location>
        <begin position="251"/>
        <end position="262"/>
    </location>
</feature>
<feature type="region of interest" description="Disordered" evidence="1">
    <location>
        <begin position="282"/>
        <end position="329"/>
    </location>
</feature>
<feature type="region of interest" description="Disordered" evidence="1">
    <location>
        <begin position="195"/>
        <end position="270"/>
    </location>
</feature>
<proteinExistence type="predicted"/>
<comment type="caution">
    <text evidence="2">The sequence shown here is derived from an EMBL/GenBank/DDBJ whole genome shotgun (WGS) entry which is preliminary data.</text>
</comment>
<dbReference type="Proteomes" id="UP000650582">
    <property type="component" value="Unassembled WGS sequence"/>
</dbReference>
<protein>
    <submittedName>
        <fullName evidence="2">Uncharacterized protein</fullName>
    </submittedName>
</protein>
<dbReference type="EMBL" id="JACYCC010000131">
    <property type="protein sequence ID" value="KAF8674238.1"/>
    <property type="molecule type" value="Genomic_DNA"/>
</dbReference>
<organism evidence="2 3">
    <name type="scientific">Rhizoctonia solani</name>
    <dbReference type="NCBI Taxonomy" id="456999"/>
    <lineage>
        <taxon>Eukaryota</taxon>
        <taxon>Fungi</taxon>
        <taxon>Dikarya</taxon>
        <taxon>Basidiomycota</taxon>
        <taxon>Agaricomycotina</taxon>
        <taxon>Agaricomycetes</taxon>
        <taxon>Cantharellales</taxon>
        <taxon>Ceratobasidiaceae</taxon>
        <taxon>Rhizoctonia</taxon>
    </lineage>
</organism>
<feature type="region of interest" description="Disordered" evidence="1">
    <location>
        <begin position="142"/>
        <end position="165"/>
    </location>
</feature>
<feature type="compositionally biased region" description="Polar residues" evidence="1">
    <location>
        <begin position="282"/>
        <end position="292"/>
    </location>
</feature>
<gene>
    <name evidence="2" type="ORF">RHS04_07371</name>
</gene>
<feature type="region of interest" description="Disordered" evidence="1">
    <location>
        <begin position="400"/>
        <end position="427"/>
    </location>
</feature>
<sequence>MALPLVRLNACVRTPAFVNVNNPTQTVPDCVYRGTSEGYSTATQDKFSHTTGLQAVERLRKRLDAIDEHTREIRSARHILLRREQLLVQERDELVECLNSIEVAFLTKIPAYPNSSLRPVVPHDDVTSSIRCKFKLPNNKRRAISDSSDRPTVSKSPFHSDDRVNNMGVSNFTPLASLETEPTLIMECPSHLLEPSKSLPRPPPSPVSFVKTSGSSSWSPRMTRGVTRFSPGSSTPRIGRSRSSSPLTQMFPPPVRPSPKTPVPTKGYNPVIRDLAPIDFKTSSPVAHTNSAETRHSLVPESNLQPESTHQDDNPDYPSTRLSGPQKGSIPIYLMLNSSSSGWSLTHMGPERTPSPLMSTPSFCQTEELDLQTKCEELKKLAESKDQDTREIYEKASCNLDGPASRTRARVSGAGAGACMNKGKMRA</sequence>
<feature type="compositionally biased region" description="Polar residues" evidence="1">
    <location>
        <begin position="210"/>
        <end position="220"/>
    </location>
</feature>